<sequence>MHINGCEGKMNRQNTRFSGDAKSFDDALQQVRDKIDSREMNPAQLEACIRKLTTLVNNGPALAKRHPDLIEAVDGAIAVRYPHHKLWDNDMRSRLLTEQLEILYEIAQDGVVDLAELENTATFCRAMRDTLQHNIDHKVTSQKRR</sequence>
<dbReference type="Proteomes" id="UP000034445">
    <property type="component" value="Unassembled WGS sequence"/>
</dbReference>
<comment type="caution">
    <text evidence="2">The sequence shown here is derived from an EMBL/GenBank/DDBJ whole genome shotgun (WGS) entry which is preliminary data.</text>
</comment>
<feature type="region of interest" description="Disordered" evidence="1">
    <location>
        <begin position="1"/>
        <end position="21"/>
    </location>
</feature>
<dbReference type="AlphaFoldDB" id="A0A0G2ADA5"/>
<gene>
    <name evidence="2" type="ORF">UY74_C0042G0003</name>
</gene>
<evidence type="ECO:0000313" key="2">
    <source>
        <dbReference type="EMBL" id="KKW30424.1"/>
    </source>
</evidence>
<dbReference type="EMBL" id="LCRF01000042">
    <property type="protein sequence ID" value="KKW30424.1"/>
    <property type="molecule type" value="Genomic_DNA"/>
</dbReference>
<proteinExistence type="predicted"/>
<evidence type="ECO:0000313" key="3">
    <source>
        <dbReference type="Proteomes" id="UP000034445"/>
    </source>
</evidence>
<protein>
    <submittedName>
        <fullName evidence="2">Uncharacterized protein</fullName>
    </submittedName>
</protein>
<accession>A0A0G2ADA5</accession>
<evidence type="ECO:0000256" key="1">
    <source>
        <dbReference type="SAM" id="MobiDB-lite"/>
    </source>
</evidence>
<name>A0A0G2ADA5_9BACT</name>
<reference evidence="2 3" key="1">
    <citation type="journal article" date="2015" name="Nature">
        <title>rRNA introns, odd ribosomes, and small enigmatic genomes across a large radiation of phyla.</title>
        <authorList>
            <person name="Brown C.T."/>
            <person name="Hug L.A."/>
            <person name="Thomas B.C."/>
            <person name="Sharon I."/>
            <person name="Castelle C.J."/>
            <person name="Singh A."/>
            <person name="Wilkins M.J."/>
            <person name="Williams K.H."/>
            <person name="Banfield J.F."/>
        </authorList>
    </citation>
    <scope>NUCLEOTIDE SEQUENCE [LARGE SCALE GENOMIC DNA]</scope>
</reference>
<organism evidence="2 3">
    <name type="scientific">Candidatus Kaiserbacteria bacterium GW2011_GWC2_52_8b</name>
    <dbReference type="NCBI Taxonomy" id="1618676"/>
    <lineage>
        <taxon>Bacteria</taxon>
        <taxon>Candidatus Kaiseribacteriota</taxon>
    </lineage>
</organism>